<dbReference type="SUPFAM" id="SSF55729">
    <property type="entry name" value="Acyl-CoA N-acyltransferases (Nat)"/>
    <property type="match status" value="1"/>
</dbReference>
<dbReference type="PANTHER" id="PTHR43877">
    <property type="entry name" value="AMINOALKYLPHOSPHONATE N-ACETYLTRANSFERASE-RELATED-RELATED"/>
    <property type="match status" value="1"/>
</dbReference>
<protein>
    <submittedName>
        <fullName evidence="4">GNAT family N-acetyltransferase</fullName>
    </submittedName>
</protein>
<dbReference type="InterPro" id="IPR000182">
    <property type="entry name" value="GNAT_dom"/>
</dbReference>
<proteinExistence type="predicted"/>
<evidence type="ECO:0000313" key="5">
    <source>
        <dbReference type="Proteomes" id="UP001299970"/>
    </source>
</evidence>
<comment type="caution">
    <text evidence="4">The sequence shown here is derived from an EMBL/GenBank/DDBJ whole genome shotgun (WGS) entry which is preliminary data.</text>
</comment>
<evidence type="ECO:0000313" key="4">
    <source>
        <dbReference type="EMBL" id="MCH6164795.1"/>
    </source>
</evidence>
<accession>A0ABS9T8D5</accession>
<dbReference type="Gene3D" id="3.40.630.30">
    <property type="match status" value="1"/>
</dbReference>
<dbReference type="Pfam" id="PF00583">
    <property type="entry name" value="Acetyltransf_1"/>
    <property type="match status" value="1"/>
</dbReference>
<feature type="domain" description="N-acetyltransferase" evidence="3">
    <location>
        <begin position="4"/>
        <end position="157"/>
    </location>
</feature>
<gene>
    <name evidence="4" type="ORF">MMF94_03780</name>
</gene>
<keyword evidence="2" id="KW-0012">Acyltransferase</keyword>
<dbReference type="PROSITE" id="PS51186">
    <property type="entry name" value="GNAT"/>
    <property type="match status" value="1"/>
</dbReference>
<evidence type="ECO:0000256" key="2">
    <source>
        <dbReference type="ARBA" id="ARBA00023315"/>
    </source>
</evidence>
<keyword evidence="1" id="KW-0808">Transferase</keyword>
<evidence type="ECO:0000259" key="3">
    <source>
        <dbReference type="PROSITE" id="PS51186"/>
    </source>
</evidence>
<reference evidence="4 5" key="1">
    <citation type="submission" date="2022-03" db="EMBL/GenBank/DDBJ databases">
        <title>Pseudonocardia alaer sp. nov., a novel actinomycete isolated from reed forest soil.</title>
        <authorList>
            <person name="Wang L."/>
        </authorList>
    </citation>
    <scope>NUCLEOTIDE SEQUENCE [LARGE SCALE GENOMIC DNA]</scope>
    <source>
        <strain evidence="4 5">Y-16303</strain>
    </source>
</reference>
<sequence length="157" mass="16999">MSSVRIESVTIDEPAVRELIGELDAELHDLYPEAGAVHDRLDAAEVSAGRGVLLAAVDETTGDLLGCGAVRLREPGVAEIKRMYVRPQARGRGIGRALLGALEAEAEALFADRVVLETGARQIEAVELYHRAGYVEIERFGEYADSPLSLCMSRTIH</sequence>
<organism evidence="4 5">
    <name type="scientific">Pseudonocardia alaniniphila</name>
    <dbReference type="NCBI Taxonomy" id="75291"/>
    <lineage>
        <taxon>Bacteria</taxon>
        <taxon>Bacillati</taxon>
        <taxon>Actinomycetota</taxon>
        <taxon>Actinomycetes</taxon>
        <taxon>Pseudonocardiales</taxon>
        <taxon>Pseudonocardiaceae</taxon>
        <taxon>Pseudonocardia</taxon>
    </lineage>
</organism>
<dbReference type="Proteomes" id="UP001299970">
    <property type="component" value="Unassembled WGS sequence"/>
</dbReference>
<dbReference type="InterPro" id="IPR050832">
    <property type="entry name" value="Bact_Acetyltransf"/>
</dbReference>
<name>A0ABS9T8D5_9PSEU</name>
<dbReference type="RefSeq" id="WP_241034818.1">
    <property type="nucleotide sequence ID" value="NZ_BAAAJF010000009.1"/>
</dbReference>
<evidence type="ECO:0000256" key="1">
    <source>
        <dbReference type="ARBA" id="ARBA00022679"/>
    </source>
</evidence>
<dbReference type="PANTHER" id="PTHR43877:SF2">
    <property type="entry name" value="AMINOALKYLPHOSPHONATE N-ACETYLTRANSFERASE-RELATED"/>
    <property type="match status" value="1"/>
</dbReference>
<dbReference type="InterPro" id="IPR016181">
    <property type="entry name" value="Acyl_CoA_acyltransferase"/>
</dbReference>
<keyword evidence="5" id="KW-1185">Reference proteome</keyword>
<dbReference type="CDD" id="cd04301">
    <property type="entry name" value="NAT_SF"/>
    <property type="match status" value="1"/>
</dbReference>
<dbReference type="EMBL" id="JAKXMK010000003">
    <property type="protein sequence ID" value="MCH6164795.1"/>
    <property type="molecule type" value="Genomic_DNA"/>
</dbReference>